<dbReference type="SUPFAM" id="SSF52540">
    <property type="entry name" value="P-loop containing nucleoside triphosphate hydrolases"/>
    <property type="match status" value="1"/>
</dbReference>
<sequence>METIAKIGITGLPGAGKTYAVRKVVEMLEAEDLVVGGMMTEPIIEDGKKTGFAIVDWMNKQQGIFAHADINSKYMIGKFGIDLKALEDVGVKALMKASEEADVIVIDEVGRVEVESPAFIDTVKYCLDLEKPILLTLHKKSRNPLLQDIRRRDDVRILEVTPINRNLLPYKIMKLMKGELL</sequence>
<dbReference type="AlphaFoldDB" id="A0A8J8TDT7"/>
<dbReference type="Proteomes" id="UP000752814">
    <property type="component" value="Unassembled WGS sequence"/>
</dbReference>
<protein>
    <recommendedName>
        <fullName evidence="4">Nucleoside-triphosphatase A3207_08650</fullName>
        <shortName evidence="4">NTPase</shortName>
        <ecNumber evidence="4">3.6.1.15</ecNumber>
    </recommendedName>
    <alternativeName>
        <fullName evidence="4">Nucleoside triphosphate phosphohydrolase</fullName>
    </alternativeName>
</protein>
<reference evidence="5" key="1">
    <citation type="submission" date="2016-03" db="EMBL/GenBank/DDBJ databases">
        <authorList>
            <person name="Borrel G."/>
            <person name="Mccann A."/>
            <person name="O'Toole P.W."/>
        </authorList>
    </citation>
    <scope>NUCLEOTIDE SEQUENCE</scope>
    <source>
        <strain evidence="5">183</strain>
    </source>
</reference>
<evidence type="ECO:0000256" key="2">
    <source>
        <dbReference type="ARBA" id="ARBA00022801"/>
    </source>
</evidence>
<evidence type="ECO:0000313" key="6">
    <source>
        <dbReference type="Proteomes" id="UP000752814"/>
    </source>
</evidence>
<comment type="function">
    <text evidence="4">Has nucleotide phosphatase activity towards ATP, GTP, CTP, TTP and UTP. May hydrolyze nucleoside diphosphates with lower efficiency.</text>
</comment>
<keyword evidence="1 4" id="KW-0547">Nucleotide-binding</keyword>
<organism evidence="5 6">
    <name type="scientific">Candidatus Methanomassiliicoccus intestinalis</name>
    <dbReference type="NCBI Taxonomy" id="1406512"/>
    <lineage>
        <taxon>Archaea</taxon>
        <taxon>Methanobacteriati</taxon>
        <taxon>Thermoplasmatota</taxon>
        <taxon>Thermoplasmata</taxon>
        <taxon>Methanomassiliicoccales</taxon>
        <taxon>Methanomassiliicoccaceae</taxon>
        <taxon>Methanomassiliicoccus</taxon>
    </lineage>
</organism>
<dbReference type="Pfam" id="PF03266">
    <property type="entry name" value="NTPase_1"/>
    <property type="match status" value="1"/>
</dbReference>
<dbReference type="OMA" id="VTAVQNC"/>
<keyword evidence="3 4" id="KW-0067">ATP-binding</keyword>
<comment type="caution">
    <text evidence="5">The sequence shown here is derived from an EMBL/GenBank/DDBJ whole genome shotgun (WGS) entry which is preliminary data.</text>
</comment>
<dbReference type="GO" id="GO:0016301">
    <property type="term" value="F:kinase activity"/>
    <property type="evidence" value="ECO:0007669"/>
    <property type="project" value="UniProtKB-KW"/>
</dbReference>
<dbReference type="Gene3D" id="3.40.50.300">
    <property type="entry name" value="P-loop containing nucleotide triphosphate hydrolases"/>
    <property type="match status" value="1"/>
</dbReference>
<keyword evidence="5" id="KW-0808">Transferase</keyword>
<name>A0A8J8TDT7_9ARCH</name>
<gene>
    <name evidence="5" type="ORF">A3207_08650</name>
</gene>
<dbReference type="GO" id="GO:0005524">
    <property type="term" value="F:ATP binding"/>
    <property type="evidence" value="ECO:0007669"/>
    <property type="project" value="UniProtKB-UniRule"/>
</dbReference>
<dbReference type="PANTHER" id="PTHR43146:SF1">
    <property type="entry name" value="CANCER-RELATED NUCLEOSIDE-TRIPHOSPHATASE"/>
    <property type="match status" value="1"/>
</dbReference>
<proteinExistence type="inferred from homology"/>
<evidence type="ECO:0000313" key="5">
    <source>
        <dbReference type="EMBL" id="TQS83641.1"/>
    </source>
</evidence>
<comment type="catalytic activity">
    <reaction evidence="4">
        <text>a ribonucleoside 5'-triphosphate + H2O = a ribonucleoside 5'-diphosphate + phosphate + H(+)</text>
        <dbReference type="Rhea" id="RHEA:23680"/>
        <dbReference type="ChEBI" id="CHEBI:15377"/>
        <dbReference type="ChEBI" id="CHEBI:15378"/>
        <dbReference type="ChEBI" id="CHEBI:43474"/>
        <dbReference type="ChEBI" id="CHEBI:57930"/>
        <dbReference type="ChEBI" id="CHEBI:61557"/>
        <dbReference type="EC" id="3.6.1.15"/>
    </reaction>
</comment>
<comment type="similarity">
    <text evidence="4">Belongs to the THEP1 NTPase family.</text>
</comment>
<keyword evidence="2 4" id="KW-0378">Hydrolase</keyword>
<dbReference type="InterPro" id="IPR004948">
    <property type="entry name" value="Nuc-triphosphatase_THEP1"/>
</dbReference>
<dbReference type="EMBL" id="LVVT01000008">
    <property type="protein sequence ID" value="TQS83641.1"/>
    <property type="molecule type" value="Genomic_DNA"/>
</dbReference>
<evidence type="ECO:0000256" key="3">
    <source>
        <dbReference type="ARBA" id="ARBA00022840"/>
    </source>
</evidence>
<dbReference type="NCBIfam" id="NF010248">
    <property type="entry name" value="PRK13695.1"/>
    <property type="match status" value="1"/>
</dbReference>
<evidence type="ECO:0000256" key="1">
    <source>
        <dbReference type="ARBA" id="ARBA00022741"/>
    </source>
</evidence>
<dbReference type="PANTHER" id="PTHR43146">
    <property type="entry name" value="CANCER-RELATED NUCLEOSIDE-TRIPHOSPHATASE"/>
    <property type="match status" value="1"/>
</dbReference>
<accession>A0A8J8TDT7</accession>
<evidence type="ECO:0000256" key="4">
    <source>
        <dbReference type="HAMAP-Rule" id="MF_00796"/>
    </source>
</evidence>
<dbReference type="RefSeq" id="WP_020449080.1">
    <property type="nucleotide sequence ID" value="NZ_CAYAYA010000009.1"/>
</dbReference>
<feature type="binding site" evidence="4">
    <location>
        <begin position="11"/>
        <end position="18"/>
    </location>
    <ligand>
        <name>ATP</name>
        <dbReference type="ChEBI" id="CHEBI:30616"/>
    </ligand>
</feature>
<keyword evidence="5" id="KW-0418">Kinase</keyword>
<dbReference type="EC" id="3.6.1.15" evidence="4"/>
<dbReference type="GeneID" id="41323612"/>
<feature type="binding site" evidence="4">
    <location>
        <begin position="103"/>
        <end position="110"/>
    </location>
    <ligand>
        <name>ATP</name>
        <dbReference type="ChEBI" id="CHEBI:30616"/>
    </ligand>
</feature>
<dbReference type="GO" id="GO:0017111">
    <property type="term" value="F:ribonucleoside triphosphate phosphatase activity"/>
    <property type="evidence" value="ECO:0007669"/>
    <property type="project" value="UniProtKB-UniRule"/>
</dbReference>
<dbReference type="InterPro" id="IPR027417">
    <property type="entry name" value="P-loop_NTPase"/>
</dbReference>
<dbReference type="HAMAP" id="MF_00796">
    <property type="entry name" value="NTPase_1"/>
    <property type="match status" value="1"/>
</dbReference>